<gene>
    <name evidence="2" type="ORF">SEV965_LOCUS6081</name>
</gene>
<dbReference type="GO" id="GO:0030178">
    <property type="term" value="P:negative regulation of Wnt signaling pathway"/>
    <property type="evidence" value="ECO:0007669"/>
    <property type="project" value="TreeGrafter"/>
</dbReference>
<organism evidence="2 3">
    <name type="scientific">Rotaria sordida</name>
    <dbReference type="NCBI Taxonomy" id="392033"/>
    <lineage>
        <taxon>Eukaryota</taxon>
        <taxon>Metazoa</taxon>
        <taxon>Spiralia</taxon>
        <taxon>Gnathifera</taxon>
        <taxon>Rotifera</taxon>
        <taxon>Eurotatoria</taxon>
        <taxon>Bdelloidea</taxon>
        <taxon>Philodinida</taxon>
        <taxon>Philodinidae</taxon>
        <taxon>Rotaria</taxon>
    </lineage>
</organism>
<dbReference type="SUPFAM" id="SSF52833">
    <property type="entry name" value="Thioredoxin-like"/>
    <property type="match status" value="1"/>
</dbReference>
<dbReference type="InterPro" id="IPR012336">
    <property type="entry name" value="Thioredoxin-like_fold"/>
</dbReference>
<dbReference type="InterPro" id="IPR036249">
    <property type="entry name" value="Thioredoxin-like_sf"/>
</dbReference>
<dbReference type="EMBL" id="CAJNOU010000194">
    <property type="protein sequence ID" value="CAF0909799.1"/>
    <property type="molecule type" value="Genomic_DNA"/>
</dbReference>
<evidence type="ECO:0000313" key="2">
    <source>
        <dbReference type="EMBL" id="CAF0909799.1"/>
    </source>
</evidence>
<dbReference type="Pfam" id="PF13905">
    <property type="entry name" value="Thioredoxin_8"/>
    <property type="match status" value="1"/>
</dbReference>
<name>A0A814AB61_9BILA</name>
<evidence type="ECO:0000259" key="1">
    <source>
        <dbReference type="PROSITE" id="PS51352"/>
    </source>
</evidence>
<comment type="caution">
    <text evidence="2">The sequence shown here is derived from an EMBL/GenBank/DDBJ whole genome shotgun (WGS) entry which is preliminary data.</text>
</comment>
<sequence length="147" mass="17156">MADVAKLFDDHILDRSKESVDLNDEEYKGKVIGLYFSAHWCGPCRRFTPKLIEFYNSHAKDKNFEIIFISSDNDEESFNEYYEHMPWLTLDFKESDKKAEIEKKFHITGIPTLILLDGYSGDIICTDADERISLDDSEGEKFPWKSL</sequence>
<dbReference type="Gene3D" id="3.40.30.10">
    <property type="entry name" value="Glutaredoxin"/>
    <property type="match status" value="1"/>
</dbReference>
<accession>A0A814AB61</accession>
<dbReference type="InterPro" id="IPR013766">
    <property type="entry name" value="Thioredoxin_domain"/>
</dbReference>
<evidence type="ECO:0000313" key="3">
    <source>
        <dbReference type="Proteomes" id="UP000663889"/>
    </source>
</evidence>
<dbReference type="GO" id="GO:0005634">
    <property type="term" value="C:nucleus"/>
    <property type="evidence" value="ECO:0007669"/>
    <property type="project" value="TreeGrafter"/>
</dbReference>
<dbReference type="PROSITE" id="PS51352">
    <property type="entry name" value="THIOREDOXIN_2"/>
    <property type="match status" value="1"/>
</dbReference>
<dbReference type="GO" id="GO:0031397">
    <property type="term" value="P:negative regulation of protein ubiquitination"/>
    <property type="evidence" value="ECO:0007669"/>
    <property type="project" value="TreeGrafter"/>
</dbReference>
<dbReference type="PANTHER" id="PTHR46472">
    <property type="entry name" value="NUCLEOREDOXIN"/>
    <property type="match status" value="1"/>
</dbReference>
<protein>
    <recommendedName>
        <fullName evidence="1">Thioredoxin domain-containing protein</fullName>
    </recommendedName>
</protein>
<proteinExistence type="predicted"/>
<dbReference type="GO" id="GO:0004791">
    <property type="term" value="F:thioredoxin-disulfide reductase (NADPH) activity"/>
    <property type="evidence" value="ECO:0007669"/>
    <property type="project" value="TreeGrafter"/>
</dbReference>
<dbReference type="PANTHER" id="PTHR46472:SF1">
    <property type="entry name" value="NUCLEOREDOXIN"/>
    <property type="match status" value="1"/>
</dbReference>
<dbReference type="AlphaFoldDB" id="A0A814AB61"/>
<feature type="domain" description="Thioredoxin" evidence="1">
    <location>
        <begin position="2"/>
        <end position="140"/>
    </location>
</feature>
<reference evidence="2" key="1">
    <citation type="submission" date="2021-02" db="EMBL/GenBank/DDBJ databases">
        <authorList>
            <person name="Nowell W R."/>
        </authorList>
    </citation>
    <scope>NUCLEOTIDE SEQUENCE</scope>
</reference>
<dbReference type="Proteomes" id="UP000663889">
    <property type="component" value="Unassembled WGS sequence"/>
</dbReference>